<comment type="caution">
    <text evidence="1">The sequence shown here is derived from an EMBL/GenBank/DDBJ whole genome shotgun (WGS) entry which is preliminary data.</text>
</comment>
<gene>
    <name evidence="1" type="ORF">SDC9_111437</name>
</gene>
<evidence type="ECO:0000313" key="1">
    <source>
        <dbReference type="EMBL" id="MPM64550.1"/>
    </source>
</evidence>
<protein>
    <submittedName>
        <fullName evidence="1">Uncharacterized protein</fullName>
    </submittedName>
</protein>
<name>A0A645BGI0_9ZZZZ</name>
<dbReference type="EMBL" id="VSSQ01020014">
    <property type="protein sequence ID" value="MPM64550.1"/>
    <property type="molecule type" value="Genomic_DNA"/>
</dbReference>
<organism evidence="1">
    <name type="scientific">bioreactor metagenome</name>
    <dbReference type="NCBI Taxonomy" id="1076179"/>
    <lineage>
        <taxon>unclassified sequences</taxon>
        <taxon>metagenomes</taxon>
        <taxon>ecological metagenomes</taxon>
    </lineage>
</organism>
<dbReference type="AlphaFoldDB" id="A0A645BGI0"/>
<reference evidence="1" key="1">
    <citation type="submission" date="2019-08" db="EMBL/GenBank/DDBJ databases">
        <authorList>
            <person name="Kucharzyk K."/>
            <person name="Murdoch R.W."/>
            <person name="Higgins S."/>
            <person name="Loffler F."/>
        </authorList>
    </citation>
    <scope>NUCLEOTIDE SEQUENCE</scope>
</reference>
<proteinExistence type="predicted"/>
<accession>A0A645BGI0</accession>
<sequence length="189" mass="20726">MLVPLTLITPFDNAIRLFVPDKVYVPVFRIPSTVKLLAEALADNVTVCPLMIVVVLCPKVGTEAAATHVMLSVDSSHVEVLFQFPLCTLRKYFLAPMLIPVMDINEEPDMVVVDASVTLAAGIALLPTAFRRGLFCRFTSIVQSVPKLLMLLAELLLRTEHNTFTALSLALTVIPCEKENVVTLLVPLL</sequence>